<protein>
    <submittedName>
        <fullName evidence="1">Thioesterase family protein</fullName>
    </submittedName>
</protein>
<evidence type="ECO:0000313" key="1">
    <source>
        <dbReference type="EMBL" id="UTU49269.1"/>
    </source>
</evidence>
<dbReference type="AlphaFoldDB" id="A0AB38T326"/>
<gene>
    <name evidence="1" type="ORF">LRP29_17300</name>
</gene>
<dbReference type="InterPro" id="IPR029069">
    <property type="entry name" value="HotDog_dom_sf"/>
</dbReference>
<dbReference type="Pfam" id="PF13279">
    <property type="entry name" value="4HBT_2"/>
    <property type="match status" value="1"/>
</dbReference>
<name>A0AB38T326_9HYPH</name>
<dbReference type="Proteomes" id="UP001060070">
    <property type="component" value="Chromosome"/>
</dbReference>
<reference evidence="1 2" key="1">
    <citation type="journal article" date="2022" name="Microbiol. Resour. Announc.">
        <title>Complete Genome Sequence of Mesorhizobium ciceri Strain R30, a Rhizobium Used as a Commercial Inoculant for Chickpea in Argentina.</title>
        <authorList>
            <person name="Foresto E."/>
            <person name="Revale S."/>
            <person name="Primo E."/>
            <person name="Nievas F."/>
            <person name="Carezzano E."/>
            <person name="Puente M."/>
            <person name="Alzari P."/>
            <person name="Mart M."/>
            <person name="Ben-Assaya M."/>
            <person name="Mornico D."/>
            <person name="Santoro M."/>
            <person name="Mart F."/>
            <person name="Giordano W."/>
            <person name="Bogino P."/>
        </authorList>
    </citation>
    <scope>NUCLEOTIDE SEQUENCE [LARGE SCALE GENOMIC DNA]</scope>
    <source>
        <strain evidence="1 2">R30</strain>
    </source>
</reference>
<organism evidence="1 2">
    <name type="scientific">Mesorhizobium ciceri</name>
    <dbReference type="NCBI Taxonomy" id="39645"/>
    <lineage>
        <taxon>Bacteria</taxon>
        <taxon>Pseudomonadati</taxon>
        <taxon>Pseudomonadota</taxon>
        <taxon>Alphaproteobacteria</taxon>
        <taxon>Hyphomicrobiales</taxon>
        <taxon>Phyllobacteriaceae</taxon>
        <taxon>Mesorhizobium</taxon>
    </lineage>
</organism>
<keyword evidence="2" id="KW-1185">Reference proteome</keyword>
<evidence type="ECO:0000313" key="2">
    <source>
        <dbReference type="Proteomes" id="UP001060070"/>
    </source>
</evidence>
<dbReference type="CDD" id="cd00586">
    <property type="entry name" value="4HBT"/>
    <property type="match status" value="1"/>
</dbReference>
<dbReference type="Gene3D" id="3.10.129.10">
    <property type="entry name" value="Hotdog Thioesterase"/>
    <property type="match status" value="1"/>
</dbReference>
<sequence length="159" mass="18226">MPIPTPFVSKHMDIEKDWIDYNGHLNMAYYNVLFDRCSDDAFEAMGMGPNYARDRRLTIYTAEVHVCYVQELHLEHKVTVSFQLIDHDDKRLRAYQEIRHVDGWLAATSESLSLHVDMSGPKVAPFPADVLARVEDMRAAHSALPMPERAGRSIGIKRK</sequence>
<dbReference type="SUPFAM" id="SSF54637">
    <property type="entry name" value="Thioesterase/thiol ester dehydrase-isomerase"/>
    <property type="match status" value="1"/>
</dbReference>
<accession>A0AB38T326</accession>
<dbReference type="EMBL" id="CP088147">
    <property type="protein sequence ID" value="UTU49269.1"/>
    <property type="molecule type" value="Genomic_DNA"/>
</dbReference>
<proteinExistence type="predicted"/>
<dbReference type="RefSeq" id="WP_024501430.1">
    <property type="nucleotide sequence ID" value="NZ_CP088147.1"/>
</dbReference>